<accession>A0A9Q1D905</accession>
<evidence type="ECO:0000313" key="8">
    <source>
        <dbReference type="Proteomes" id="UP001152803"/>
    </source>
</evidence>
<name>A0A9Q1D905_CONCO</name>
<dbReference type="PANTHER" id="PTHR14319:SF7">
    <property type="entry name" value="POST-GPI ATTACHMENT TO PROTEINS FACTOR 6"/>
    <property type="match status" value="1"/>
</dbReference>
<sequence length="93" mass="10404">MGAFIAKLLLPTVSSLALLLDVSVATKRGFHMEAMVYFFTMFFTVEWDYAYVHSFYHLSMAVSIILLLPKRNRHCGAGGNAAKLNCYTLCCCV</sequence>
<evidence type="ECO:0000256" key="2">
    <source>
        <dbReference type="ARBA" id="ARBA00005542"/>
    </source>
</evidence>
<dbReference type="OrthoDB" id="8770806at2759"/>
<dbReference type="EMBL" id="JAFJMO010000011">
    <property type="protein sequence ID" value="KAJ8262709.1"/>
    <property type="molecule type" value="Genomic_DNA"/>
</dbReference>
<reference evidence="7" key="1">
    <citation type="journal article" date="2023" name="Science">
        <title>Genome structures resolve the early diversification of teleost fishes.</title>
        <authorList>
            <person name="Parey E."/>
            <person name="Louis A."/>
            <person name="Montfort J."/>
            <person name="Bouchez O."/>
            <person name="Roques C."/>
            <person name="Iampietro C."/>
            <person name="Lluch J."/>
            <person name="Castinel A."/>
            <person name="Donnadieu C."/>
            <person name="Desvignes T."/>
            <person name="Floi Bucao C."/>
            <person name="Jouanno E."/>
            <person name="Wen M."/>
            <person name="Mejri S."/>
            <person name="Dirks R."/>
            <person name="Jansen H."/>
            <person name="Henkel C."/>
            <person name="Chen W.J."/>
            <person name="Zahm M."/>
            <person name="Cabau C."/>
            <person name="Klopp C."/>
            <person name="Thompson A.W."/>
            <person name="Robinson-Rechavi M."/>
            <person name="Braasch I."/>
            <person name="Lecointre G."/>
            <person name="Bobe J."/>
            <person name="Postlethwait J.H."/>
            <person name="Berthelot C."/>
            <person name="Roest Crollius H."/>
            <person name="Guiguen Y."/>
        </authorList>
    </citation>
    <scope>NUCLEOTIDE SEQUENCE</scope>
    <source>
        <strain evidence="7">Concon-B</strain>
    </source>
</reference>
<gene>
    <name evidence="7" type="ORF">COCON_G00151660</name>
</gene>
<organism evidence="7 8">
    <name type="scientific">Conger conger</name>
    <name type="common">Conger eel</name>
    <name type="synonym">Muraena conger</name>
    <dbReference type="NCBI Taxonomy" id="82655"/>
    <lineage>
        <taxon>Eukaryota</taxon>
        <taxon>Metazoa</taxon>
        <taxon>Chordata</taxon>
        <taxon>Craniata</taxon>
        <taxon>Vertebrata</taxon>
        <taxon>Euteleostomi</taxon>
        <taxon>Actinopterygii</taxon>
        <taxon>Neopterygii</taxon>
        <taxon>Teleostei</taxon>
        <taxon>Anguilliformes</taxon>
        <taxon>Congridae</taxon>
        <taxon>Conger</taxon>
    </lineage>
</organism>
<evidence type="ECO:0000256" key="6">
    <source>
        <dbReference type="ARBA" id="ARBA00023136"/>
    </source>
</evidence>
<dbReference type="InterPro" id="IPR021910">
    <property type="entry name" value="NGX6/PGAP6/MYMK"/>
</dbReference>
<evidence type="ECO:0000256" key="4">
    <source>
        <dbReference type="ARBA" id="ARBA00022692"/>
    </source>
</evidence>
<comment type="caution">
    <text evidence="7">The sequence shown here is derived from an EMBL/GenBank/DDBJ whole genome shotgun (WGS) entry which is preliminary data.</text>
</comment>
<dbReference type="Proteomes" id="UP001152803">
    <property type="component" value="Unassembled WGS sequence"/>
</dbReference>
<keyword evidence="5" id="KW-1133">Transmembrane helix</keyword>
<dbReference type="Pfam" id="PF12036">
    <property type="entry name" value="DUF3522"/>
    <property type="match status" value="1"/>
</dbReference>
<keyword evidence="6" id="KW-0472">Membrane</keyword>
<evidence type="ECO:0000256" key="1">
    <source>
        <dbReference type="ARBA" id="ARBA00004651"/>
    </source>
</evidence>
<comment type="similarity">
    <text evidence="2">Belongs to the TMEM8 family.</text>
</comment>
<proteinExistence type="inferred from homology"/>
<evidence type="ECO:0000256" key="5">
    <source>
        <dbReference type="ARBA" id="ARBA00022989"/>
    </source>
</evidence>
<protein>
    <submittedName>
        <fullName evidence="7">Uncharacterized protein</fullName>
    </submittedName>
</protein>
<keyword evidence="4" id="KW-0812">Transmembrane</keyword>
<comment type="subcellular location">
    <subcellularLocation>
        <location evidence="1">Cell membrane</location>
        <topology evidence="1">Multi-pass membrane protein</topology>
    </subcellularLocation>
</comment>
<dbReference type="PANTHER" id="PTHR14319">
    <property type="entry name" value="FIVE-SPAN TRANSMEMBRANE PROTEIN M83"/>
    <property type="match status" value="1"/>
</dbReference>
<evidence type="ECO:0000313" key="7">
    <source>
        <dbReference type="EMBL" id="KAJ8262709.1"/>
    </source>
</evidence>
<keyword evidence="8" id="KW-1185">Reference proteome</keyword>
<keyword evidence="3" id="KW-1003">Cell membrane</keyword>
<evidence type="ECO:0000256" key="3">
    <source>
        <dbReference type="ARBA" id="ARBA00022475"/>
    </source>
</evidence>
<dbReference type="AlphaFoldDB" id="A0A9Q1D905"/>
<dbReference type="GO" id="GO:0005886">
    <property type="term" value="C:plasma membrane"/>
    <property type="evidence" value="ECO:0007669"/>
    <property type="project" value="UniProtKB-SubCell"/>
</dbReference>